<feature type="region of interest" description="Disordered" evidence="1">
    <location>
        <begin position="659"/>
        <end position="678"/>
    </location>
</feature>
<accession>A0A914Z2Y7</accession>
<dbReference type="WBParaSite" id="PSU_v2.g6254.t1">
    <property type="protein sequence ID" value="PSU_v2.g6254.t1"/>
    <property type="gene ID" value="PSU_v2.g6254"/>
</dbReference>
<feature type="domain" description="DOP1-like TPR" evidence="2">
    <location>
        <begin position="730"/>
        <end position="917"/>
    </location>
</feature>
<evidence type="ECO:0000259" key="2">
    <source>
        <dbReference type="Pfam" id="PF24601"/>
    </source>
</evidence>
<evidence type="ECO:0000313" key="4">
    <source>
        <dbReference type="WBParaSite" id="PSU_v2.g6254.t1"/>
    </source>
</evidence>
<dbReference type="Proteomes" id="UP000887577">
    <property type="component" value="Unplaced"/>
</dbReference>
<dbReference type="PANTHER" id="PTHR14042">
    <property type="entry name" value="DOPEY-RELATED"/>
    <property type="match status" value="1"/>
</dbReference>
<evidence type="ECO:0000256" key="1">
    <source>
        <dbReference type="SAM" id="MobiDB-lite"/>
    </source>
</evidence>
<dbReference type="InterPro" id="IPR040314">
    <property type="entry name" value="DOP1"/>
</dbReference>
<feature type="region of interest" description="Disordered" evidence="1">
    <location>
        <begin position="609"/>
        <end position="653"/>
    </location>
</feature>
<dbReference type="GO" id="GO:0005768">
    <property type="term" value="C:endosome"/>
    <property type="evidence" value="ECO:0007669"/>
    <property type="project" value="TreeGrafter"/>
</dbReference>
<organism evidence="3 4">
    <name type="scientific">Panagrolaimus superbus</name>
    <dbReference type="NCBI Taxonomy" id="310955"/>
    <lineage>
        <taxon>Eukaryota</taxon>
        <taxon>Metazoa</taxon>
        <taxon>Ecdysozoa</taxon>
        <taxon>Nematoda</taxon>
        <taxon>Chromadorea</taxon>
        <taxon>Rhabditida</taxon>
        <taxon>Tylenchina</taxon>
        <taxon>Panagrolaimomorpha</taxon>
        <taxon>Panagrolaimoidea</taxon>
        <taxon>Panagrolaimidae</taxon>
        <taxon>Panagrolaimus</taxon>
    </lineage>
</organism>
<protein>
    <recommendedName>
        <fullName evidence="2">DOP1-like TPR domain-containing protein</fullName>
    </recommendedName>
</protein>
<proteinExistence type="predicted"/>
<feature type="compositionally biased region" description="Polar residues" evidence="1">
    <location>
        <begin position="609"/>
        <end position="620"/>
    </location>
</feature>
<dbReference type="AlphaFoldDB" id="A0A914Z2Y7"/>
<dbReference type="GO" id="GO:0006895">
    <property type="term" value="P:Golgi to endosome transport"/>
    <property type="evidence" value="ECO:0007669"/>
    <property type="project" value="InterPro"/>
</dbReference>
<keyword evidence="3" id="KW-1185">Reference proteome</keyword>
<dbReference type="PANTHER" id="PTHR14042:SF24">
    <property type="entry name" value="PROTEIN DOPEY-1 HOMOLOG"/>
    <property type="match status" value="1"/>
</dbReference>
<dbReference type="GO" id="GO:0005829">
    <property type="term" value="C:cytosol"/>
    <property type="evidence" value="ECO:0007669"/>
    <property type="project" value="GOC"/>
</dbReference>
<dbReference type="InterPro" id="IPR056459">
    <property type="entry name" value="TPR_DOP1"/>
</dbReference>
<sequence>MDIFMQSVKKIIAIKMVSFCLEHVQLDNHSDIRSLYLPKLLRTILSTITIHGCDSFTRDNLVALLSLSRKILTEINQSVVSVETGVVTVRDIVESEIPSKPAPFARSISAYVTKHKIEEQKLIESCFKTCYEMVQCVCEWYISGRDRDKTGVLCAASAFLKDFGDFPIYCYEERESDALCEHLTHSSSRLPKWVEQLLKVVDVESWKAGHVSDFDVRSRIVDLLIFLYIRSYILIDQHLALQGRESNDDYLKTTWASTKSTTTVLLKPMLSNADIKILDTSNIFQSVSKVLWHTLSLSEEAGEHQTSACLLHRLHSRNSVESSSDVESAIVTDLTSTDKSRCSEACRRFRKLWTLTRSSINENVYDGIPYKSFNKVIMVLLGTIADDSLNGRNSCLKTVATAWFIDCAKHGDLPRVFQMIGTMLLNPSTSRVSIQYMTIESRLTNETIKSMPSDINCLSLITANGRQAFQHVLHDAATAQDFTPLAPVDCTKNLGWINDLKKHIYIPPTTNDTFSDSLKVMPPTPAPIKSHKRTISDIPQFDEDNESLGEISVELNADPDVLDCIAFLVDTVCDALEDSDYINDRFKQAARDLNIADSSVDLPSVNKFFQTSGGSPTYQRPVQKDTSHYRRSLPAALPSSNQNGTDKQRDEQSKSLLIESGTVASRVPSQPPLRLPDNIKRVKCGHRRQDSLQESIFSTPTQDLRLFDPSELPKLTAPGDDKQPLLEEAQAHMLLYMESPHTVDLGRSEMIFRILSSLLRSNRGAALGKMMVHCMVFNNTSTSPQSAGGGVNQLVEYLNRHYKAIQGEDFWLKSDALAEGSKPRHCSYFELFSTISLHYLRSYFLNSPISPVSENDLTTSWDCKIAALDFFTDLLREVIVLINDIKSRELVNSILTIYRQTKLQRCLISFLLTAVPTPRTPTDV</sequence>
<dbReference type="Pfam" id="PF24601">
    <property type="entry name" value="TPR_DOP1"/>
    <property type="match status" value="1"/>
</dbReference>
<reference evidence="4" key="1">
    <citation type="submission" date="2022-11" db="UniProtKB">
        <authorList>
            <consortium name="WormBaseParasite"/>
        </authorList>
    </citation>
    <scope>IDENTIFICATION</scope>
</reference>
<evidence type="ECO:0000313" key="3">
    <source>
        <dbReference type="Proteomes" id="UP000887577"/>
    </source>
</evidence>
<name>A0A914Z2Y7_9BILA</name>
<dbReference type="GO" id="GO:0005802">
    <property type="term" value="C:trans-Golgi network"/>
    <property type="evidence" value="ECO:0007669"/>
    <property type="project" value="TreeGrafter"/>
</dbReference>